<dbReference type="CDD" id="cd15904">
    <property type="entry name" value="TSPO_MBR"/>
    <property type="match status" value="1"/>
</dbReference>
<dbReference type="RefSeq" id="WP_092520809.1">
    <property type="nucleotide sequence ID" value="NZ_FNKO01000001.1"/>
</dbReference>
<evidence type="ECO:0000256" key="3">
    <source>
        <dbReference type="ARBA" id="ARBA00022692"/>
    </source>
</evidence>
<sequence>MTTSVPNRSVLRDLVGAAAFAACVAVIAVVGALAAGSSGQEYAALRTPTWAPPSWLFGPVWTALYVMIAASGWLLWRRAGSVRAARTSLGAYAAQLILNLAWPPLFFGAGLYGIAFVEIILLVVAILTTMALFARTHLGATLLLLPYAGWALFATALNGTIWLLNM</sequence>
<dbReference type="GO" id="GO:0016020">
    <property type="term" value="C:membrane"/>
    <property type="evidence" value="ECO:0007669"/>
    <property type="project" value="UniProtKB-SubCell"/>
</dbReference>
<feature type="transmembrane region" description="Helical" evidence="6">
    <location>
        <begin position="111"/>
        <end position="134"/>
    </location>
</feature>
<feature type="transmembrane region" description="Helical" evidence="6">
    <location>
        <begin position="14"/>
        <end position="35"/>
    </location>
</feature>
<evidence type="ECO:0000313" key="8">
    <source>
        <dbReference type="Proteomes" id="UP000199301"/>
    </source>
</evidence>
<dbReference type="EMBL" id="FNKO01000001">
    <property type="protein sequence ID" value="SDQ16195.1"/>
    <property type="molecule type" value="Genomic_DNA"/>
</dbReference>
<comment type="similarity">
    <text evidence="2">Belongs to the TspO/BZRP family.</text>
</comment>
<evidence type="ECO:0000256" key="2">
    <source>
        <dbReference type="ARBA" id="ARBA00007524"/>
    </source>
</evidence>
<evidence type="ECO:0000256" key="4">
    <source>
        <dbReference type="ARBA" id="ARBA00022989"/>
    </source>
</evidence>
<accession>A0A1H0YLX3</accession>
<proteinExistence type="inferred from homology"/>
<evidence type="ECO:0000256" key="5">
    <source>
        <dbReference type="ARBA" id="ARBA00023136"/>
    </source>
</evidence>
<evidence type="ECO:0000313" key="7">
    <source>
        <dbReference type="EMBL" id="SDQ16195.1"/>
    </source>
</evidence>
<feature type="transmembrane region" description="Helical" evidence="6">
    <location>
        <begin position="141"/>
        <end position="164"/>
    </location>
</feature>
<dbReference type="Gene3D" id="1.20.1260.100">
    <property type="entry name" value="TspO/MBR protein"/>
    <property type="match status" value="1"/>
</dbReference>
<keyword evidence="5 6" id="KW-0472">Membrane</keyword>
<evidence type="ECO:0000256" key="6">
    <source>
        <dbReference type="SAM" id="Phobius"/>
    </source>
</evidence>
<dbReference type="PANTHER" id="PTHR10057:SF0">
    <property type="entry name" value="TRANSLOCATOR PROTEIN"/>
    <property type="match status" value="1"/>
</dbReference>
<dbReference type="PANTHER" id="PTHR10057">
    <property type="entry name" value="PERIPHERAL-TYPE BENZODIAZEPINE RECEPTOR"/>
    <property type="match status" value="1"/>
</dbReference>
<keyword evidence="8" id="KW-1185">Reference proteome</keyword>
<evidence type="ECO:0000256" key="1">
    <source>
        <dbReference type="ARBA" id="ARBA00004141"/>
    </source>
</evidence>
<dbReference type="InterPro" id="IPR038330">
    <property type="entry name" value="TspO/MBR-related_sf"/>
</dbReference>
<protein>
    <submittedName>
        <fullName evidence="7">TspO and MBR related proteins</fullName>
    </submittedName>
</protein>
<dbReference type="AlphaFoldDB" id="A0A1H0YLX3"/>
<keyword evidence="4 6" id="KW-1133">Transmembrane helix</keyword>
<reference evidence="8" key="1">
    <citation type="submission" date="2016-10" db="EMBL/GenBank/DDBJ databases">
        <authorList>
            <person name="Varghese N."/>
            <person name="Submissions S."/>
        </authorList>
    </citation>
    <scope>NUCLEOTIDE SEQUENCE [LARGE SCALE GENOMIC DNA]</scope>
    <source>
        <strain evidence="8">DSM 45459</strain>
    </source>
</reference>
<dbReference type="OrthoDB" id="9795496at2"/>
<keyword evidence="3 6" id="KW-0812">Transmembrane</keyword>
<name>A0A1H0YLX3_9ACTN</name>
<dbReference type="PIRSF" id="PIRSF005859">
    <property type="entry name" value="PBR"/>
    <property type="match status" value="1"/>
</dbReference>
<gene>
    <name evidence="7" type="ORF">SAMN04489718_0548</name>
</gene>
<dbReference type="GO" id="GO:0033013">
    <property type="term" value="P:tetrapyrrole metabolic process"/>
    <property type="evidence" value="ECO:0007669"/>
    <property type="project" value="UniProtKB-ARBA"/>
</dbReference>
<dbReference type="STRING" id="995062.SAMN04489718_0548"/>
<feature type="transmembrane region" description="Helical" evidence="6">
    <location>
        <begin position="55"/>
        <end position="76"/>
    </location>
</feature>
<dbReference type="FunFam" id="1.20.1260.100:FF:000001">
    <property type="entry name" value="translocator protein 2"/>
    <property type="match status" value="1"/>
</dbReference>
<dbReference type="InterPro" id="IPR004307">
    <property type="entry name" value="TspO_MBR"/>
</dbReference>
<comment type="subcellular location">
    <subcellularLocation>
        <location evidence="1">Membrane</location>
        <topology evidence="1">Multi-pass membrane protein</topology>
    </subcellularLocation>
</comment>
<dbReference type="Pfam" id="PF03073">
    <property type="entry name" value="TspO_MBR"/>
    <property type="match status" value="1"/>
</dbReference>
<organism evidence="7 8">
    <name type="scientific">Actinopolyspora saharensis</name>
    <dbReference type="NCBI Taxonomy" id="995062"/>
    <lineage>
        <taxon>Bacteria</taxon>
        <taxon>Bacillati</taxon>
        <taxon>Actinomycetota</taxon>
        <taxon>Actinomycetes</taxon>
        <taxon>Actinopolysporales</taxon>
        <taxon>Actinopolysporaceae</taxon>
        <taxon>Actinopolyspora</taxon>
    </lineage>
</organism>
<dbReference type="Proteomes" id="UP000199301">
    <property type="component" value="Unassembled WGS sequence"/>
</dbReference>